<gene>
    <name evidence="1" type="ORF">LMANV2_120070</name>
</gene>
<dbReference type="EMBL" id="OEJX01000004">
    <property type="protein sequence ID" value="SOR60058.1"/>
    <property type="molecule type" value="Genomic_DNA"/>
</dbReference>
<organism evidence="1 2">
    <name type="scientific">Leptospira interrogans serovar Manilae</name>
    <dbReference type="NCBI Taxonomy" id="214675"/>
    <lineage>
        <taxon>Bacteria</taxon>
        <taxon>Pseudomonadati</taxon>
        <taxon>Spirochaetota</taxon>
        <taxon>Spirochaetia</taxon>
        <taxon>Leptospirales</taxon>
        <taxon>Leptospiraceae</taxon>
        <taxon>Leptospira</taxon>
    </lineage>
</organism>
<evidence type="ECO:0000313" key="1">
    <source>
        <dbReference type="EMBL" id="SOR60058.1"/>
    </source>
</evidence>
<dbReference type="Proteomes" id="UP000234460">
    <property type="component" value="Chromosome LMANV2"/>
</dbReference>
<evidence type="ECO:0000313" key="2">
    <source>
        <dbReference type="Proteomes" id="UP000234460"/>
    </source>
</evidence>
<sequence>MNILKHLPTFTFYFFKTQENLNSILSQIECLIKPIIKIESR</sequence>
<accession>A0AAQ1NUI4</accession>
<reference evidence="1 2" key="1">
    <citation type="submission" date="2017-11" db="EMBL/GenBank/DDBJ databases">
        <authorList>
            <person name="Lechat P."/>
        </authorList>
    </citation>
    <scope>NUCLEOTIDE SEQUENCE [LARGE SCALE GENOMIC DNA]</scope>
    <source>
        <strain evidence="1">L495</strain>
    </source>
</reference>
<protein>
    <submittedName>
        <fullName evidence="1">Uncharacterized protein</fullName>
    </submittedName>
</protein>
<dbReference type="AlphaFoldDB" id="A0AAQ1NUI4"/>
<proteinExistence type="predicted"/>
<name>A0AAQ1NUI4_LEPIR</name>
<comment type="caution">
    <text evidence="1">The sequence shown here is derived from an EMBL/GenBank/DDBJ whole genome shotgun (WGS) entry which is preliminary data.</text>
</comment>